<dbReference type="Proteomes" id="UP000565711">
    <property type="component" value="Unassembled WGS sequence"/>
</dbReference>
<proteinExistence type="predicted"/>
<accession>A0A846Y0Q1</accession>
<evidence type="ECO:0000256" key="1">
    <source>
        <dbReference type="SAM" id="MobiDB-lite"/>
    </source>
</evidence>
<feature type="region of interest" description="Disordered" evidence="1">
    <location>
        <begin position="19"/>
        <end position="52"/>
    </location>
</feature>
<sequence length="99" mass="11023">MGSIVDFIDARLREDETMARAVHTGPPVYDAGTRETGPPASDGRSSVHEPQRCGREVLSKRLIVALAQLPDSGARRERLLRSVALCWADHADYRPEWIL</sequence>
<gene>
    <name evidence="2" type="ORF">HGA08_22895</name>
</gene>
<evidence type="ECO:0000313" key="3">
    <source>
        <dbReference type="Proteomes" id="UP000565711"/>
    </source>
</evidence>
<reference evidence="2 3" key="1">
    <citation type="submission" date="2020-04" db="EMBL/GenBank/DDBJ databases">
        <title>MicrobeNet Type strains.</title>
        <authorList>
            <person name="Nicholson A.C."/>
        </authorList>
    </citation>
    <scope>NUCLEOTIDE SEQUENCE [LARGE SCALE GENOMIC DNA]</scope>
    <source>
        <strain evidence="2 3">JCM 12354</strain>
    </source>
</reference>
<dbReference type="InterPro" id="IPR046193">
    <property type="entry name" value="DUF6221"/>
</dbReference>
<comment type="caution">
    <text evidence="2">The sequence shown here is derived from an EMBL/GenBank/DDBJ whole genome shotgun (WGS) entry which is preliminary data.</text>
</comment>
<dbReference type="RefSeq" id="WP_067868951.1">
    <property type="nucleotide sequence ID" value="NZ_JAAXOP010000015.1"/>
</dbReference>
<dbReference type="AlphaFoldDB" id="A0A846Y0Q1"/>
<evidence type="ECO:0000313" key="2">
    <source>
        <dbReference type="EMBL" id="NKY53056.1"/>
    </source>
</evidence>
<name>A0A846Y0Q1_9NOCA</name>
<keyword evidence="3" id="KW-1185">Reference proteome</keyword>
<protein>
    <submittedName>
        <fullName evidence="2">Uncharacterized protein</fullName>
    </submittedName>
</protein>
<dbReference type="Pfam" id="PF19730">
    <property type="entry name" value="DUF6221"/>
    <property type="match status" value="1"/>
</dbReference>
<organism evidence="2 3">
    <name type="scientific">Nocardia vermiculata</name>
    <dbReference type="NCBI Taxonomy" id="257274"/>
    <lineage>
        <taxon>Bacteria</taxon>
        <taxon>Bacillati</taxon>
        <taxon>Actinomycetota</taxon>
        <taxon>Actinomycetes</taxon>
        <taxon>Mycobacteriales</taxon>
        <taxon>Nocardiaceae</taxon>
        <taxon>Nocardia</taxon>
    </lineage>
</organism>
<dbReference type="EMBL" id="JAAXOP010000015">
    <property type="protein sequence ID" value="NKY53056.1"/>
    <property type="molecule type" value="Genomic_DNA"/>
</dbReference>